<comment type="subcellular location">
    <subcellularLocation>
        <location evidence="1">Cytoplasm</location>
    </subcellularLocation>
</comment>
<evidence type="ECO:0000256" key="8">
    <source>
        <dbReference type="ARBA" id="ARBA00022840"/>
    </source>
</evidence>
<dbReference type="NCBIfam" id="TIGR00150">
    <property type="entry name" value="T6A_YjeE"/>
    <property type="match status" value="1"/>
</dbReference>
<evidence type="ECO:0000256" key="3">
    <source>
        <dbReference type="ARBA" id="ARBA00019010"/>
    </source>
</evidence>
<evidence type="ECO:0000313" key="12">
    <source>
        <dbReference type="Proteomes" id="UP001375370"/>
    </source>
</evidence>
<evidence type="ECO:0000256" key="7">
    <source>
        <dbReference type="ARBA" id="ARBA00022741"/>
    </source>
</evidence>
<name>A0ABZ2J618_9CHLR</name>
<evidence type="ECO:0000256" key="10">
    <source>
        <dbReference type="ARBA" id="ARBA00032441"/>
    </source>
</evidence>
<keyword evidence="7" id="KW-0547">Nucleotide-binding</keyword>
<reference evidence="11 12" key="1">
    <citation type="submission" date="2024-03" db="EMBL/GenBank/DDBJ databases">
        <title>A Dehalogenimonas Isolated from Estuarine Sediments Dihaloeliminates Chlorinated Alkanes.</title>
        <authorList>
            <person name="Yang Y."/>
            <person name="Wang H."/>
        </authorList>
    </citation>
    <scope>NUCLEOTIDE SEQUENCE [LARGE SCALE GENOMIC DNA]</scope>
    <source>
        <strain evidence="11 12">W</strain>
    </source>
</reference>
<evidence type="ECO:0000256" key="6">
    <source>
        <dbReference type="ARBA" id="ARBA00022723"/>
    </source>
</evidence>
<evidence type="ECO:0000256" key="1">
    <source>
        <dbReference type="ARBA" id="ARBA00004496"/>
    </source>
</evidence>
<dbReference type="PANTHER" id="PTHR33540">
    <property type="entry name" value="TRNA THREONYLCARBAMOYLADENOSINE BIOSYNTHESIS PROTEIN TSAE"/>
    <property type="match status" value="1"/>
</dbReference>
<dbReference type="InterPro" id="IPR027417">
    <property type="entry name" value="P-loop_NTPase"/>
</dbReference>
<dbReference type="PANTHER" id="PTHR33540:SF2">
    <property type="entry name" value="TRNA THREONYLCARBAMOYLADENOSINE BIOSYNTHESIS PROTEIN TSAE"/>
    <property type="match status" value="1"/>
</dbReference>
<accession>A0ABZ2J618</accession>
<evidence type="ECO:0000256" key="5">
    <source>
        <dbReference type="ARBA" id="ARBA00022694"/>
    </source>
</evidence>
<dbReference type="Proteomes" id="UP001375370">
    <property type="component" value="Chromosome"/>
</dbReference>
<keyword evidence="9" id="KW-0460">Magnesium</keyword>
<evidence type="ECO:0000256" key="4">
    <source>
        <dbReference type="ARBA" id="ARBA00022490"/>
    </source>
</evidence>
<dbReference type="SUPFAM" id="SSF52540">
    <property type="entry name" value="P-loop containing nucleoside triphosphate hydrolases"/>
    <property type="match status" value="1"/>
</dbReference>
<proteinExistence type="inferred from homology"/>
<dbReference type="RefSeq" id="WP_338738175.1">
    <property type="nucleotide sequence ID" value="NZ_CP146612.1"/>
</dbReference>
<dbReference type="Pfam" id="PF02367">
    <property type="entry name" value="TsaE"/>
    <property type="match status" value="1"/>
</dbReference>
<evidence type="ECO:0000313" key="11">
    <source>
        <dbReference type="EMBL" id="WWX25723.1"/>
    </source>
</evidence>
<keyword evidence="12" id="KW-1185">Reference proteome</keyword>
<dbReference type="InterPro" id="IPR003442">
    <property type="entry name" value="T6A_TsaE"/>
</dbReference>
<evidence type="ECO:0000256" key="2">
    <source>
        <dbReference type="ARBA" id="ARBA00007599"/>
    </source>
</evidence>
<keyword evidence="6" id="KW-0479">Metal-binding</keyword>
<comment type="similarity">
    <text evidence="2">Belongs to the TsaE family.</text>
</comment>
<evidence type="ECO:0000256" key="9">
    <source>
        <dbReference type="ARBA" id="ARBA00022842"/>
    </source>
</evidence>
<sequence>MESLIINLAKPADTRKFGRCIGRVLAPGDVLLMSGPLGAGKTTLTQGIAKGLGIKSSVMSPTFVLMRELQGRLNLYHLDLYRLDNLSEVADLGLDDYFYGDGVTIVEWADRAADILPPDHLRVEIEYVNDNTRTVRLTACGERYQVLLTELEALRKGDG</sequence>
<keyword evidence="4" id="KW-0963">Cytoplasm</keyword>
<organism evidence="11 12">
    <name type="scientific">Candidatus Dehalogenimonas loeffleri</name>
    <dbReference type="NCBI Taxonomy" id="3127115"/>
    <lineage>
        <taxon>Bacteria</taxon>
        <taxon>Bacillati</taxon>
        <taxon>Chloroflexota</taxon>
        <taxon>Dehalococcoidia</taxon>
        <taxon>Dehalococcoidales</taxon>
        <taxon>Dehalococcoidaceae</taxon>
        <taxon>Dehalogenimonas</taxon>
    </lineage>
</organism>
<dbReference type="Gene3D" id="3.40.50.300">
    <property type="entry name" value="P-loop containing nucleotide triphosphate hydrolases"/>
    <property type="match status" value="1"/>
</dbReference>
<keyword evidence="8" id="KW-0067">ATP-binding</keyword>
<gene>
    <name evidence="11" type="primary">tsaE</name>
    <name evidence="11" type="ORF">V8247_01775</name>
</gene>
<dbReference type="EMBL" id="CP146612">
    <property type="protein sequence ID" value="WWX25723.1"/>
    <property type="molecule type" value="Genomic_DNA"/>
</dbReference>
<keyword evidence="5" id="KW-0819">tRNA processing</keyword>
<protein>
    <recommendedName>
        <fullName evidence="3">tRNA threonylcarbamoyladenosine biosynthesis protein TsaE</fullName>
    </recommendedName>
    <alternativeName>
        <fullName evidence="10">t(6)A37 threonylcarbamoyladenosine biosynthesis protein TsaE</fullName>
    </alternativeName>
</protein>